<dbReference type="RefSeq" id="WP_310094293.1">
    <property type="nucleotide sequence ID" value="NZ_JAVDTT010000003.1"/>
</dbReference>
<dbReference type="EMBL" id="JAVDTT010000003">
    <property type="protein sequence ID" value="MDR6842379.1"/>
    <property type="molecule type" value="Genomic_DNA"/>
</dbReference>
<evidence type="ECO:0000313" key="3">
    <source>
        <dbReference type="Proteomes" id="UP001254759"/>
    </source>
</evidence>
<name>A0ABU1RUE0_9GAMM</name>
<feature type="region of interest" description="Disordered" evidence="1">
    <location>
        <begin position="1"/>
        <end position="33"/>
    </location>
</feature>
<organism evidence="2 3">
    <name type="scientific">Pseudoxanthomonas sacheonensis</name>
    <dbReference type="NCBI Taxonomy" id="443615"/>
    <lineage>
        <taxon>Bacteria</taxon>
        <taxon>Pseudomonadati</taxon>
        <taxon>Pseudomonadota</taxon>
        <taxon>Gammaproteobacteria</taxon>
        <taxon>Lysobacterales</taxon>
        <taxon>Lysobacteraceae</taxon>
        <taxon>Pseudoxanthomonas</taxon>
    </lineage>
</organism>
<dbReference type="Proteomes" id="UP001254759">
    <property type="component" value="Unassembled WGS sequence"/>
</dbReference>
<reference evidence="2 3" key="1">
    <citation type="submission" date="2023-07" db="EMBL/GenBank/DDBJ databases">
        <title>Sorghum-associated microbial communities from plants grown in Nebraska, USA.</title>
        <authorList>
            <person name="Schachtman D."/>
        </authorList>
    </citation>
    <scope>NUCLEOTIDE SEQUENCE [LARGE SCALE GENOMIC DNA]</scope>
    <source>
        <strain evidence="2 3">BE107</strain>
    </source>
</reference>
<evidence type="ECO:0000256" key="1">
    <source>
        <dbReference type="SAM" id="MobiDB-lite"/>
    </source>
</evidence>
<comment type="caution">
    <text evidence="2">The sequence shown here is derived from an EMBL/GenBank/DDBJ whole genome shotgun (WGS) entry which is preliminary data.</text>
</comment>
<gene>
    <name evidence="2" type="ORF">J2W94_002673</name>
</gene>
<evidence type="ECO:0000313" key="2">
    <source>
        <dbReference type="EMBL" id="MDR6842379.1"/>
    </source>
</evidence>
<keyword evidence="3" id="KW-1185">Reference proteome</keyword>
<sequence length="131" mass="14183">MSINSKVRREAKKRNTAKARIGGKPTATPIEPHAELRDQEGRLLAGIVRRDGEWVLGMGGQIAGGSESAAQVLAMIKRAAMLHESKGTPVRLKYSDALKEAANSEVAAQGITFEQFQEQLEKDMANKSAPK</sequence>
<protein>
    <submittedName>
        <fullName evidence="2">Uncharacterized protein</fullName>
    </submittedName>
</protein>
<accession>A0ABU1RUE0</accession>
<proteinExistence type="predicted"/>